<dbReference type="AlphaFoldDB" id="A0A3P1CGJ1"/>
<evidence type="ECO:0000313" key="2">
    <source>
        <dbReference type="Proteomes" id="UP000274271"/>
    </source>
</evidence>
<organism evidence="1 2">
    <name type="scientific">Larkinella knui</name>
    <dbReference type="NCBI Taxonomy" id="2025310"/>
    <lineage>
        <taxon>Bacteria</taxon>
        <taxon>Pseudomonadati</taxon>
        <taxon>Bacteroidota</taxon>
        <taxon>Cytophagia</taxon>
        <taxon>Cytophagales</taxon>
        <taxon>Spirosomataceae</taxon>
        <taxon>Larkinella</taxon>
    </lineage>
</organism>
<dbReference type="RefSeq" id="WP_124908414.1">
    <property type="nucleotide sequence ID" value="NZ_RQJP01000004.1"/>
</dbReference>
<evidence type="ECO:0000313" key="1">
    <source>
        <dbReference type="EMBL" id="RRB12461.1"/>
    </source>
</evidence>
<dbReference type="Proteomes" id="UP000274271">
    <property type="component" value="Unassembled WGS sequence"/>
</dbReference>
<comment type="caution">
    <text evidence="1">The sequence shown here is derived from an EMBL/GenBank/DDBJ whole genome shotgun (WGS) entry which is preliminary data.</text>
</comment>
<protein>
    <submittedName>
        <fullName evidence="1">Uncharacterized protein</fullName>
    </submittedName>
</protein>
<keyword evidence="2" id="KW-1185">Reference proteome</keyword>
<name>A0A3P1CGJ1_9BACT</name>
<dbReference type="OrthoDB" id="959613at2"/>
<sequence length="176" mass="20190">MQIPVLVPVKSHIQKFIINRYGDGKNHSIAVRKMTFLGDILALALVKNTFMTTRFEVPTGPCLVFHIPSETKFMEVPEKKLRMLQVALDRHFRDCLISFVMGYHFATGDQMQAVKKFLDVHDIDEETLSADTAWKVWRDFEVKMERKRKKSFRQVVGASGKPVGEIDNLSVVFAMS</sequence>
<accession>A0A3P1CGJ1</accession>
<gene>
    <name evidence="1" type="ORF">EHT87_19880</name>
</gene>
<proteinExistence type="predicted"/>
<reference evidence="1 2" key="1">
    <citation type="submission" date="2018-11" db="EMBL/GenBank/DDBJ databases">
        <authorList>
            <person name="Zhou Z."/>
            <person name="Wang G."/>
        </authorList>
    </citation>
    <scope>NUCLEOTIDE SEQUENCE [LARGE SCALE GENOMIC DNA]</scope>
    <source>
        <strain evidence="1 2">KCTC42998</strain>
    </source>
</reference>
<dbReference type="EMBL" id="RQJP01000004">
    <property type="protein sequence ID" value="RRB12461.1"/>
    <property type="molecule type" value="Genomic_DNA"/>
</dbReference>